<proteinExistence type="predicted"/>
<dbReference type="RefSeq" id="WP_068694082.1">
    <property type="nucleotide sequence ID" value="NZ_CP063196.1"/>
</dbReference>
<evidence type="ECO:0000256" key="5">
    <source>
        <dbReference type="SAM" id="MobiDB-lite"/>
    </source>
</evidence>
<feature type="region of interest" description="Disordered" evidence="5">
    <location>
        <begin position="280"/>
        <end position="311"/>
    </location>
</feature>
<dbReference type="InterPro" id="IPR019251">
    <property type="entry name" value="DUF2231_TM"/>
</dbReference>
<dbReference type="OrthoDB" id="9795104at2"/>
<dbReference type="PANTHER" id="PTHR21496">
    <property type="entry name" value="FERREDOXIN-RELATED"/>
    <property type="match status" value="1"/>
</dbReference>
<dbReference type="GO" id="GO:0051537">
    <property type="term" value="F:2 iron, 2 sulfur cluster binding"/>
    <property type="evidence" value="ECO:0007669"/>
    <property type="project" value="UniProtKB-KW"/>
</dbReference>
<dbReference type="KEGG" id="thao:NI17_001740"/>
<dbReference type="Pfam" id="PF00355">
    <property type="entry name" value="Rieske"/>
    <property type="match status" value="1"/>
</dbReference>
<dbReference type="EMBL" id="CP063196">
    <property type="protein sequence ID" value="UOE20003.1"/>
    <property type="molecule type" value="Genomic_DNA"/>
</dbReference>
<dbReference type="Proteomes" id="UP000265719">
    <property type="component" value="Chromosome"/>
</dbReference>
<dbReference type="Gene3D" id="2.102.10.10">
    <property type="entry name" value="Rieske [2Fe-2S] iron-sulphur domain"/>
    <property type="match status" value="1"/>
</dbReference>
<evidence type="ECO:0000256" key="4">
    <source>
        <dbReference type="ARBA" id="ARBA00023014"/>
    </source>
</evidence>
<keyword evidence="8" id="KW-1185">Reference proteome</keyword>
<keyword evidence="4" id="KW-0411">Iron-sulfur</keyword>
<feature type="transmembrane region" description="Helical" evidence="6">
    <location>
        <begin position="83"/>
        <end position="101"/>
    </location>
</feature>
<evidence type="ECO:0000313" key="7">
    <source>
        <dbReference type="EMBL" id="UOE20003.1"/>
    </source>
</evidence>
<dbReference type="Pfam" id="PF09990">
    <property type="entry name" value="DUF2231"/>
    <property type="match status" value="1"/>
</dbReference>
<dbReference type="GO" id="GO:0016705">
    <property type="term" value="F:oxidoreductase activity, acting on paired donors, with incorporation or reduction of molecular oxygen"/>
    <property type="evidence" value="ECO:0007669"/>
    <property type="project" value="UniProtKB-ARBA"/>
</dbReference>
<dbReference type="PROSITE" id="PS51296">
    <property type="entry name" value="RIESKE"/>
    <property type="match status" value="1"/>
</dbReference>
<keyword evidence="3" id="KW-0408">Iron</keyword>
<sequence>MRLGEPMRKIERSRGLDRIAAFAKRVVDRVVPEGKVRDALHGVPLGHPAHPLLVQLPIGAWLSATLLDLVPGGGPGLRRSAHLLVNVGILASVPAVLAGWMDLTRQHERQQRVGVVHALTNGTGIALYGLSSLARSRGQQPLGATLAGMGMGAVAVGGMLGGHLSYYRASGVNRADFLIDWMPSDWEEIGRVEDFPEGRPTRADVGNVPLAVVRTSGQVRALVGFCNHLGGPLYEGEIDGDCLVCPWHGSTFRTTDGVVAQGPATAAQPMMEVSVRDGVVRVRRPKDRPDMEVPRPRAETGAPSEEKTQAR</sequence>
<evidence type="ECO:0000256" key="2">
    <source>
        <dbReference type="ARBA" id="ARBA00022723"/>
    </source>
</evidence>
<feature type="transmembrane region" description="Helical" evidence="6">
    <location>
        <begin position="113"/>
        <end position="130"/>
    </location>
</feature>
<dbReference type="GO" id="GO:0004497">
    <property type="term" value="F:monooxygenase activity"/>
    <property type="evidence" value="ECO:0007669"/>
    <property type="project" value="UniProtKB-ARBA"/>
</dbReference>
<evidence type="ECO:0000256" key="6">
    <source>
        <dbReference type="SAM" id="Phobius"/>
    </source>
</evidence>
<keyword evidence="6" id="KW-0812">Transmembrane</keyword>
<keyword evidence="1" id="KW-0001">2Fe-2S</keyword>
<keyword evidence="2" id="KW-0479">Metal-binding</keyword>
<dbReference type="PANTHER" id="PTHR21496:SF23">
    <property type="entry name" value="3-PHENYLPROPIONATE_CINNAMIC ACID DIOXYGENASE FERREDOXIN SUBUNIT"/>
    <property type="match status" value="1"/>
</dbReference>
<reference evidence="7" key="1">
    <citation type="submission" date="2020-10" db="EMBL/GenBank/DDBJ databases">
        <title>De novo genome project of the cellulose decomposer Thermobifida halotolerans type strain.</title>
        <authorList>
            <person name="Nagy I."/>
            <person name="Horvath B."/>
            <person name="Kukolya J."/>
            <person name="Nagy I."/>
            <person name="Orsini M."/>
        </authorList>
    </citation>
    <scope>NUCLEOTIDE SEQUENCE</scope>
    <source>
        <strain evidence="7">DSM 44931</strain>
    </source>
</reference>
<dbReference type="InterPro" id="IPR036922">
    <property type="entry name" value="Rieske_2Fe-2S_sf"/>
</dbReference>
<accession>A0A399G7U5</accession>
<evidence type="ECO:0000256" key="3">
    <source>
        <dbReference type="ARBA" id="ARBA00023004"/>
    </source>
</evidence>
<feature type="compositionally biased region" description="Basic and acidic residues" evidence="5">
    <location>
        <begin position="287"/>
        <end position="311"/>
    </location>
</feature>
<evidence type="ECO:0000313" key="8">
    <source>
        <dbReference type="Proteomes" id="UP000265719"/>
    </source>
</evidence>
<protein>
    <submittedName>
        <fullName evidence="7">Rieske 2Fe-2S domain-containing protein</fullName>
    </submittedName>
</protein>
<dbReference type="SUPFAM" id="SSF50022">
    <property type="entry name" value="ISP domain"/>
    <property type="match status" value="1"/>
</dbReference>
<organism evidence="7 8">
    <name type="scientific">Thermobifida halotolerans</name>
    <dbReference type="NCBI Taxonomy" id="483545"/>
    <lineage>
        <taxon>Bacteria</taxon>
        <taxon>Bacillati</taxon>
        <taxon>Actinomycetota</taxon>
        <taxon>Actinomycetes</taxon>
        <taxon>Streptosporangiales</taxon>
        <taxon>Nocardiopsidaceae</taxon>
        <taxon>Thermobifida</taxon>
    </lineage>
</organism>
<feature type="transmembrane region" description="Helical" evidence="6">
    <location>
        <begin position="142"/>
        <end position="164"/>
    </location>
</feature>
<dbReference type="AlphaFoldDB" id="A0A399G7U5"/>
<name>A0A399G7U5_9ACTN</name>
<dbReference type="CDD" id="cd03467">
    <property type="entry name" value="Rieske"/>
    <property type="match status" value="1"/>
</dbReference>
<dbReference type="GO" id="GO:0046872">
    <property type="term" value="F:metal ion binding"/>
    <property type="evidence" value="ECO:0007669"/>
    <property type="project" value="UniProtKB-KW"/>
</dbReference>
<keyword evidence="6" id="KW-0472">Membrane</keyword>
<gene>
    <name evidence="7" type="ORF">NI17_001740</name>
</gene>
<evidence type="ECO:0000256" key="1">
    <source>
        <dbReference type="ARBA" id="ARBA00022714"/>
    </source>
</evidence>
<dbReference type="InterPro" id="IPR017941">
    <property type="entry name" value="Rieske_2Fe-2S"/>
</dbReference>
<keyword evidence="6" id="KW-1133">Transmembrane helix</keyword>